<keyword evidence="7" id="KW-0961">Cell wall biogenesis/degradation</keyword>
<evidence type="ECO:0000256" key="9">
    <source>
        <dbReference type="RuleBase" id="RU361169"/>
    </source>
</evidence>
<keyword evidence="4" id="KW-0964">Secreted</keyword>
<dbReference type="GO" id="GO:0005975">
    <property type="term" value="P:carbohydrate metabolic process"/>
    <property type="evidence" value="ECO:0007669"/>
    <property type="project" value="InterPro"/>
</dbReference>
<accession>A0AAV0GSV5</accession>
<evidence type="ECO:0000256" key="4">
    <source>
        <dbReference type="ARBA" id="ARBA00022525"/>
    </source>
</evidence>
<dbReference type="InterPro" id="IPR012334">
    <property type="entry name" value="Pectin_lyas_fold"/>
</dbReference>
<dbReference type="PANTHER" id="PTHR31375">
    <property type="match status" value="1"/>
</dbReference>
<keyword evidence="3" id="KW-0134">Cell wall</keyword>
<sequence>MEIKLCSLIALLGFLTIANAQTVFDITKCGATPNSDITAILTKTWTDACASPTGATIVIPAGTYKCGVVEFKGPCKGPITFQVDGTLQAPTSPDGDSWITFCSFENLAVTGTGTFDGMGSAIYGKQKSKAVVTSRYHKTNWSFNFITNGHMEGVTSKDSKEFHVNVLGCKNLTISKFTVCAPADSPNTDGIHLGRSNGVQILDTKIGTGDDCISVGDGMEQLTVERVTCGPGHGISIGSLGQYAGEMPVKGIFVRNCTLVNTQNGVRIKSWPDQEANDVSDIHFEDIVLDNVDNPIIVDQMYCPSNLCKSKGASKVTISNVSFKNIRGTCKLPEAITMTCSSAHPCTNVEMCDIDIKCTTGPAKAVCTNVKPVITGIMNPPGC</sequence>
<comment type="subcellular location">
    <subcellularLocation>
        <location evidence="1">Secreted</location>
        <location evidence="1">Cell wall</location>
    </subcellularLocation>
</comment>
<dbReference type="InterPro" id="IPR011050">
    <property type="entry name" value="Pectin_lyase_fold/virulence"/>
</dbReference>
<dbReference type="PROSITE" id="PS00502">
    <property type="entry name" value="POLYGALACTURONASE"/>
    <property type="match status" value="1"/>
</dbReference>
<evidence type="ECO:0000256" key="7">
    <source>
        <dbReference type="ARBA" id="ARBA00023316"/>
    </source>
</evidence>
<keyword evidence="6 9" id="KW-0326">Glycosidase</keyword>
<organism evidence="11 12">
    <name type="scientific">Linum tenue</name>
    <dbReference type="NCBI Taxonomy" id="586396"/>
    <lineage>
        <taxon>Eukaryota</taxon>
        <taxon>Viridiplantae</taxon>
        <taxon>Streptophyta</taxon>
        <taxon>Embryophyta</taxon>
        <taxon>Tracheophyta</taxon>
        <taxon>Spermatophyta</taxon>
        <taxon>Magnoliopsida</taxon>
        <taxon>eudicotyledons</taxon>
        <taxon>Gunneridae</taxon>
        <taxon>Pentapetalae</taxon>
        <taxon>rosids</taxon>
        <taxon>fabids</taxon>
        <taxon>Malpighiales</taxon>
        <taxon>Linaceae</taxon>
        <taxon>Linum</taxon>
    </lineage>
</organism>
<feature type="chain" id="PRO_5043505229" description="Polygalacturonase" evidence="10">
    <location>
        <begin position="21"/>
        <end position="383"/>
    </location>
</feature>
<dbReference type="InterPro" id="IPR000743">
    <property type="entry name" value="Glyco_hydro_28"/>
</dbReference>
<dbReference type="GO" id="GO:0004650">
    <property type="term" value="F:polygalacturonase activity"/>
    <property type="evidence" value="ECO:0007669"/>
    <property type="project" value="InterPro"/>
</dbReference>
<evidence type="ECO:0000256" key="10">
    <source>
        <dbReference type="SAM" id="SignalP"/>
    </source>
</evidence>
<evidence type="ECO:0008006" key="13">
    <source>
        <dbReference type="Google" id="ProtNLM"/>
    </source>
</evidence>
<evidence type="ECO:0000256" key="6">
    <source>
        <dbReference type="ARBA" id="ARBA00023295"/>
    </source>
</evidence>
<comment type="caution">
    <text evidence="11">The sequence shown here is derived from an EMBL/GenBank/DDBJ whole genome shotgun (WGS) entry which is preliminary data.</text>
</comment>
<name>A0AAV0GSV5_9ROSI</name>
<keyword evidence="10" id="KW-0732">Signal</keyword>
<evidence type="ECO:0000313" key="11">
    <source>
        <dbReference type="EMBL" id="CAI0376034.1"/>
    </source>
</evidence>
<evidence type="ECO:0000256" key="8">
    <source>
        <dbReference type="PROSITE-ProRule" id="PRU10052"/>
    </source>
</evidence>
<keyword evidence="5 9" id="KW-0378">Hydrolase</keyword>
<protein>
    <recommendedName>
        <fullName evidence="13">Polygalacturonase</fullName>
    </recommendedName>
</protein>
<evidence type="ECO:0000256" key="1">
    <source>
        <dbReference type="ARBA" id="ARBA00004191"/>
    </source>
</evidence>
<evidence type="ECO:0000256" key="5">
    <source>
        <dbReference type="ARBA" id="ARBA00022801"/>
    </source>
</evidence>
<reference evidence="11" key="1">
    <citation type="submission" date="2022-08" db="EMBL/GenBank/DDBJ databases">
        <authorList>
            <person name="Gutierrez-Valencia J."/>
        </authorList>
    </citation>
    <scope>NUCLEOTIDE SEQUENCE</scope>
</reference>
<dbReference type="GO" id="GO:0071555">
    <property type="term" value="P:cell wall organization"/>
    <property type="evidence" value="ECO:0007669"/>
    <property type="project" value="UniProtKB-KW"/>
</dbReference>
<proteinExistence type="inferred from homology"/>
<dbReference type="FunFam" id="2.160.20.10:FF:000004">
    <property type="entry name" value="Pectin lyase-like superfamily protein"/>
    <property type="match status" value="1"/>
</dbReference>
<evidence type="ECO:0000313" key="12">
    <source>
        <dbReference type="Proteomes" id="UP001154282"/>
    </source>
</evidence>
<dbReference type="AlphaFoldDB" id="A0AAV0GSV5"/>
<dbReference type="InterPro" id="IPR006626">
    <property type="entry name" value="PbH1"/>
</dbReference>
<evidence type="ECO:0000256" key="2">
    <source>
        <dbReference type="ARBA" id="ARBA00008834"/>
    </source>
</evidence>
<dbReference type="Gene3D" id="2.160.20.10">
    <property type="entry name" value="Single-stranded right-handed beta-helix, Pectin lyase-like"/>
    <property type="match status" value="1"/>
</dbReference>
<comment type="similarity">
    <text evidence="2 9">Belongs to the glycosyl hydrolase 28 family.</text>
</comment>
<keyword evidence="12" id="KW-1185">Reference proteome</keyword>
<feature type="signal peptide" evidence="10">
    <location>
        <begin position="1"/>
        <end position="20"/>
    </location>
</feature>
<dbReference type="Proteomes" id="UP001154282">
    <property type="component" value="Unassembled WGS sequence"/>
</dbReference>
<dbReference type="SMART" id="SM00710">
    <property type="entry name" value="PbH1"/>
    <property type="match status" value="5"/>
</dbReference>
<feature type="active site" evidence="8">
    <location>
        <position position="233"/>
    </location>
</feature>
<dbReference type="Pfam" id="PF00295">
    <property type="entry name" value="Glyco_hydro_28"/>
    <property type="match status" value="1"/>
</dbReference>
<evidence type="ECO:0000256" key="3">
    <source>
        <dbReference type="ARBA" id="ARBA00022512"/>
    </source>
</evidence>
<dbReference type="EMBL" id="CAMGYJ010000002">
    <property type="protein sequence ID" value="CAI0376034.1"/>
    <property type="molecule type" value="Genomic_DNA"/>
</dbReference>
<dbReference type="SUPFAM" id="SSF51126">
    <property type="entry name" value="Pectin lyase-like"/>
    <property type="match status" value="1"/>
</dbReference>
<gene>
    <name evidence="11" type="ORF">LITE_LOCUS827</name>
</gene>